<dbReference type="InterPro" id="IPR005119">
    <property type="entry name" value="LysR_subst-bd"/>
</dbReference>
<reference evidence="2" key="1">
    <citation type="submission" date="2012-11" db="EMBL/GenBank/DDBJ databases">
        <title>Dependencies among metagenomic species, viruses, plasmids and units of genetic variation.</title>
        <authorList>
            <person name="Nielsen H.B."/>
            <person name="Almeida M."/>
            <person name="Juncker A.S."/>
            <person name="Rasmussen S."/>
            <person name="Li J."/>
            <person name="Sunagawa S."/>
            <person name="Plichta D."/>
            <person name="Gautier L."/>
            <person name="Le Chatelier E."/>
            <person name="Peletier E."/>
            <person name="Bonde I."/>
            <person name="Nielsen T."/>
            <person name="Manichanh C."/>
            <person name="Arumugam M."/>
            <person name="Batto J."/>
            <person name="Santos M.B.Q.D."/>
            <person name="Blom N."/>
            <person name="Borruel N."/>
            <person name="Burgdorf K.S."/>
            <person name="Boumezbeur F."/>
            <person name="Casellas F."/>
            <person name="Dore J."/>
            <person name="Guarner F."/>
            <person name="Hansen T."/>
            <person name="Hildebrand F."/>
            <person name="Kaas R.S."/>
            <person name="Kennedy S."/>
            <person name="Kristiansen K."/>
            <person name="Kultima J.R."/>
            <person name="Leonard P."/>
            <person name="Levenez F."/>
            <person name="Lund O."/>
            <person name="Moumen B."/>
            <person name="Le Paslier D."/>
            <person name="Pons N."/>
            <person name="Pedersen O."/>
            <person name="Prifti E."/>
            <person name="Qin J."/>
            <person name="Raes J."/>
            <person name="Tap J."/>
            <person name="Tims S."/>
            <person name="Ussery D.W."/>
            <person name="Yamada T."/>
            <person name="MetaHit consortium"/>
            <person name="Renault P."/>
            <person name="Sicheritz-Ponten T."/>
            <person name="Bork P."/>
            <person name="Wang J."/>
            <person name="Brunak S."/>
            <person name="Ehrlich S.D."/>
        </authorList>
    </citation>
    <scope>NUCLEOTIDE SEQUENCE [LARGE SCALE GENOMIC DNA]</scope>
</reference>
<accession>R6KLU6</accession>
<evidence type="ECO:0000313" key="3">
    <source>
        <dbReference type="Proteomes" id="UP000018009"/>
    </source>
</evidence>
<sequence>MSLFYCFDTVSDTYYALAKKHNLKLIPIARNRPLILLASKKNPLSRKKEIPFDSITDYKFIMYENFKIDEWLKILNFKNDNNILYVFDRGGLIDAIRQSRYVTVMMKRFTDTYSEDCVEISIVDSPFGMDAYCLHHASYTMNSREKQFIRELKELFAENPAQRPI</sequence>
<proteinExistence type="predicted"/>
<feature type="domain" description="LysR substrate-binding" evidence="1">
    <location>
        <begin position="23"/>
        <end position="156"/>
    </location>
</feature>
<comment type="caution">
    <text evidence="2">The sequence shown here is derived from an EMBL/GenBank/DDBJ whole genome shotgun (WGS) entry which is preliminary data.</text>
</comment>
<evidence type="ECO:0000259" key="1">
    <source>
        <dbReference type="Pfam" id="PF03466"/>
    </source>
</evidence>
<protein>
    <recommendedName>
        <fullName evidence="1">LysR substrate-binding domain-containing protein</fullName>
    </recommendedName>
</protein>
<name>R6KLU6_9FIRM</name>
<dbReference type="EMBL" id="CBDY010000233">
    <property type="protein sequence ID" value="CDB63077.1"/>
    <property type="molecule type" value="Genomic_DNA"/>
</dbReference>
<dbReference type="AlphaFoldDB" id="R6KLU6"/>
<organism evidence="2 3">
    <name type="scientific">[Clostridium] clostridioforme CAG:132</name>
    <dbReference type="NCBI Taxonomy" id="1263065"/>
    <lineage>
        <taxon>Bacteria</taxon>
        <taxon>Bacillati</taxon>
        <taxon>Bacillota</taxon>
        <taxon>Clostridia</taxon>
        <taxon>Lachnospirales</taxon>
        <taxon>Lachnospiraceae</taxon>
        <taxon>Enterocloster</taxon>
    </lineage>
</organism>
<evidence type="ECO:0000313" key="2">
    <source>
        <dbReference type="EMBL" id="CDB63077.1"/>
    </source>
</evidence>
<dbReference type="SUPFAM" id="SSF53850">
    <property type="entry name" value="Periplasmic binding protein-like II"/>
    <property type="match status" value="1"/>
</dbReference>
<dbReference type="Pfam" id="PF03466">
    <property type="entry name" value="LysR_substrate"/>
    <property type="match status" value="1"/>
</dbReference>
<gene>
    <name evidence="2" type="ORF">BN486_03035</name>
</gene>
<dbReference type="Proteomes" id="UP000018009">
    <property type="component" value="Unassembled WGS sequence"/>
</dbReference>